<organism evidence="1 2">
    <name type="scientific">Sphingomonas aurantiaca</name>
    <dbReference type="NCBI Taxonomy" id="185949"/>
    <lineage>
        <taxon>Bacteria</taxon>
        <taxon>Pseudomonadati</taxon>
        <taxon>Pseudomonadota</taxon>
        <taxon>Alphaproteobacteria</taxon>
        <taxon>Sphingomonadales</taxon>
        <taxon>Sphingomonadaceae</taxon>
        <taxon>Sphingomonas</taxon>
    </lineage>
</organism>
<evidence type="ECO:0000313" key="1">
    <source>
        <dbReference type="EMBL" id="VVT12807.1"/>
    </source>
</evidence>
<name>A0A5E7Z0Y1_9SPHN</name>
<dbReference type="Proteomes" id="UP000326857">
    <property type="component" value="Unassembled WGS sequence"/>
</dbReference>
<reference evidence="1 2" key="1">
    <citation type="submission" date="2019-09" db="EMBL/GenBank/DDBJ databases">
        <authorList>
            <person name="Dittami M. S."/>
        </authorList>
    </citation>
    <scope>NUCLEOTIDE SEQUENCE [LARGE SCALE GENOMIC DNA]</scope>
    <source>
        <strain evidence="1">SPHINGO391</strain>
    </source>
</reference>
<gene>
    <name evidence="1" type="ORF">SPHINGO391_430084</name>
</gene>
<accession>A0A5E7Z0Y1</accession>
<evidence type="ECO:0000313" key="2">
    <source>
        <dbReference type="Proteomes" id="UP000326857"/>
    </source>
</evidence>
<proteinExistence type="predicted"/>
<sequence length="27" mass="2988">MVETEDLFTREGGCPDWVTAFAGKQPC</sequence>
<dbReference type="AlphaFoldDB" id="A0A5E7Z0Y1"/>
<dbReference type="EMBL" id="CABVLI010000038">
    <property type="protein sequence ID" value="VVT12807.1"/>
    <property type="molecule type" value="Genomic_DNA"/>
</dbReference>
<protein>
    <submittedName>
        <fullName evidence="1">Uncharacterized protein</fullName>
    </submittedName>
</protein>